<proteinExistence type="predicted"/>
<dbReference type="PATRIC" id="fig|1129794.4.peg.2307"/>
<dbReference type="HOGENOM" id="CLU_1458996_0_0_6"/>
<dbReference type="eggNOG" id="COG3547">
    <property type="taxonomic scope" value="Bacteria"/>
</dbReference>
<accession>M4RQH4</accession>
<evidence type="ECO:0000313" key="2">
    <source>
        <dbReference type="EMBL" id="AGH44439.1"/>
    </source>
</evidence>
<dbReference type="KEGG" id="gps:C427_2330"/>
<keyword evidence="3" id="KW-1185">Reference proteome</keyword>
<dbReference type="InterPro" id="IPR002525">
    <property type="entry name" value="Transp_IS110-like_N"/>
</dbReference>
<dbReference type="GO" id="GO:0004803">
    <property type="term" value="F:transposase activity"/>
    <property type="evidence" value="ECO:0007669"/>
    <property type="project" value="InterPro"/>
</dbReference>
<dbReference type="GO" id="GO:0003677">
    <property type="term" value="F:DNA binding"/>
    <property type="evidence" value="ECO:0007669"/>
    <property type="project" value="InterPro"/>
</dbReference>
<dbReference type="Proteomes" id="UP000011864">
    <property type="component" value="Chromosome"/>
</dbReference>
<evidence type="ECO:0000313" key="3">
    <source>
        <dbReference type="Proteomes" id="UP000011864"/>
    </source>
</evidence>
<dbReference type="PANTHER" id="PTHR33055">
    <property type="entry name" value="TRANSPOSASE FOR INSERTION SEQUENCE ELEMENT IS1111A"/>
    <property type="match status" value="1"/>
</dbReference>
<dbReference type="AlphaFoldDB" id="M4RQH4"/>
<gene>
    <name evidence="2" type="ORF">C427_2330</name>
</gene>
<dbReference type="GO" id="GO:0006313">
    <property type="term" value="P:DNA transposition"/>
    <property type="evidence" value="ECO:0007669"/>
    <property type="project" value="InterPro"/>
</dbReference>
<feature type="domain" description="Transposase IS110-like N-terminal" evidence="1">
    <location>
        <begin position="11"/>
        <end position="162"/>
    </location>
</feature>
<reference evidence="2 3" key="1">
    <citation type="journal article" date="2013" name="Genome Announc.">
        <title>Complete Genome Sequence of Glaciecola psychrophila Strain 170T.</title>
        <authorList>
            <person name="Yin J."/>
            <person name="Chen J."/>
            <person name="Liu G."/>
            <person name="Yu Y."/>
            <person name="Song L."/>
            <person name="Wang X."/>
            <person name="Qu X."/>
        </authorList>
    </citation>
    <scope>NUCLEOTIDE SEQUENCE [LARGE SCALE GENOMIC DNA]</scope>
    <source>
        <strain evidence="2 3">170</strain>
    </source>
</reference>
<dbReference type="InterPro" id="IPR047650">
    <property type="entry name" value="Transpos_IS110"/>
</dbReference>
<dbReference type="PANTHER" id="PTHR33055:SF17">
    <property type="entry name" value="THIRD ORF IN TRANSPOSON ISC1491"/>
    <property type="match status" value="1"/>
</dbReference>
<dbReference type="Pfam" id="PF01548">
    <property type="entry name" value="DEDD_Tnp_IS110"/>
    <property type="match status" value="1"/>
</dbReference>
<dbReference type="EMBL" id="CP003837">
    <property type="protein sequence ID" value="AGH44439.1"/>
    <property type="molecule type" value="Genomic_DNA"/>
</dbReference>
<evidence type="ECO:0000259" key="1">
    <source>
        <dbReference type="Pfam" id="PF01548"/>
    </source>
</evidence>
<protein>
    <submittedName>
        <fullName evidence="2">ISCps4, transposase</fullName>
    </submittedName>
</protein>
<dbReference type="STRING" id="1129794.C427_2330"/>
<organism evidence="2 3">
    <name type="scientific">Paraglaciecola psychrophila 170</name>
    <dbReference type="NCBI Taxonomy" id="1129794"/>
    <lineage>
        <taxon>Bacteria</taxon>
        <taxon>Pseudomonadati</taxon>
        <taxon>Pseudomonadota</taxon>
        <taxon>Gammaproteobacteria</taxon>
        <taxon>Alteromonadales</taxon>
        <taxon>Alteromonadaceae</taxon>
        <taxon>Paraglaciecola</taxon>
    </lineage>
</organism>
<name>M4RQH4_9ALTE</name>
<sequence>MTSKQGYELNIGIDWATNKHDVCIEFPDGKRSFDIIKASPEYIDEWITSLHQKYHGQIAVAVELCKGPIVYALQKYDFVTIFSINPAMLARYRTAFSTSGAKDDPTDAELALDIMLRYPENIKPLHTQSVEIRKLAFLVEQRRRLVDDKKRYSNRIINTLKQH</sequence>